<dbReference type="AlphaFoldDB" id="N1JDI3"/>
<evidence type="ECO:0000256" key="1">
    <source>
        <dbReference type="SAM" id="SignalP"/>
    </source>
</evidence>
<name>N1JDI3_BLUG1</name>
<proteinExistence type="predicted"/>
<feature type="signal peptide" evidence="1">
    <location>
        <begin position="1"/>
        <end position="24"/>
    </location>
</feature>
<dbReference type="InParanoid" id="N1JDI3"/>
<feature type="chain" id="PRO_5004106822" evidence="1">
    <location>
        <begin position="25"/>
        <end position="115"/>
    </location>
</feature>
<protein>
    <submittedName>
        <fullName evidence="2">CSEP0058 putative effector protein</fullName>
    </submittedName>
</protein>
<evidence type="ECO:0000313" key="2">
    <source>
        <dbReference type="EMBL" id="CCU75838.1"/>
    </source>
</evidence>
<sequence length="115" mass="12944">MKFISTATTAALAGILLLAPATYGNRYYKCELSDPVSEADVIKMVSDRTLEKNADIHPKVPTGESHKSYMFMKRTYANRPRITAYLVQVYGDPKEYQLSLHAGGRWHLCSLEDES</sequence>
<keyword evidence="3" id="KW-1185">Reference proteome</keyword>
<dbReference type="EMBL" id="CAUH01001723">
    <property type="protein sequence ID" value="CCU75838.1"/>
    <property type="molecule type" value="Genomic_DNA"/>
</dbReference>
<dbReference type="Proteomes" id="UP000015441">
    <property type="component" value="Unassembled WGS sequence"/>
</dbReference>
<organism evidence="2 3">
    <name type="scientific">Blumeria graminis f. sp. hordei (strain DH14)</name>
    <name type="common">Barley powdery mildew</name>
    <name type="synonym">Oidium monilioides f. sp. hordei</name>
    <dbReference type="NCBI Taxonomy" id="546991"/>
    <lineage>
        <taxon>Eukaryota</taxon>
        <taxon>Fungi</taxon>
        <taxon>Dikarya</taxon>
        <taxon>Ascomycota</taxon>
        <taxon>Pezizomycotina</taxon>
        <taxon>Leotiomycetes</taxon>
        <taxon>Erysiphales</taxon>
        <taxon>Erysiphaceae</taxon>
        <taxon>Blumeria</taxon>
        <taxon>Blumeria hordei</taxon>
    </lineage>
</organism>
<accession>N1JDI3</accession>
<comment type="caution">
    <text evidence="2">The sequence shown here is derived from an EMBL/GenBank/DDBJ whole genome shotgun (WGS) entry which is preliminary data.</text>
</comment>
<dbReference type="HOGENOM" id="CLU_166977_0_0_1"/>
<evidence type="ECO:0000313" key="3">
    <source>
        <dbReference type="Proteomes" id="UP000015441"/>
    </source>
</evidence>
<reference evidence="2 3" key="1">
    <citation type="journal article" date="2010" name="Science">
        <title>Genome expansion and gene loss in powdery mildew fungi reveal tradeoffs in extreme parasitism.</title>
        <authorList>
            <person name="Spanu P.D."/>
            <person name="Abbott J.C."/>
            <person name="Amselem J."/>
            <person name="Burgis T.A."/>
            <person name="Soanes D.M."/>
            <person name="Stueber K."/>
            <person name="Ver Loren van Themaat E."/>
            <person name="Brown J.K.M."/>
            <person name="Butcher S.A."/>
            <person name="Gurr S.J."/>
            <person name="Lebrun M.-H."/>
            <person name="Ridout C.J."/>
            <person name="Schulze-Lefert P."/>
            <person name="Talbot N.J."/>
            <person name="Ahmadinejad N."/>
            <person name="Ametz C."/>
            <person name="Barton G.R."/>
            <person name="Benjdia M."/>
            <person name="Bidzinski P."/>
            <person name="Bindschedler L.V."/>
            <person name="Both M."/>
            <person name="Brewer M.T."/>
            <person name="Cadle-Davidson L."/>
            <person name="Cadle-Davidson M.M."/>
            <person name="Collemare J."/>
            <person name="Cramer R."/>
            <person name="Frenkel O."/>
            <person name="Godfrey D."/>
            <person name="Harriman J."/>
            <person name="Hoede C."/>
            <person name="King B.C."/>
            <person name="Klages S."/>
            <person name="Kleemann J."/>
            <person name="Knoll D."/>
            <person name="Koti P.S."/>
            <person name="Kreplak J."/>
            <person name="Lopez-Ruiz F.J."/>
            <person name="Lu X."/>
            <person name="Maekawa T."/>
            <person name="Mahanil S."/>
            <person name="Micali C."/>
            <person name="Milgroom M.G."/>
            <person name="Montana G."/>
            <person name="Noir S."/>
            <person name="O'Connell R.J."/>
            <person name="Oberhaensli S."/>
            <person name="Parlange F."/>
            <person name="Pedersen C."/>
            <person name="Quesneville H."/>
            <person name="Reinhardt R."/>
            <person name="Rott M."/>
            <person name="Sacristan S."/>
            <person name="Schmidt S.M."/>
            <person name="Schoen M."/>
            <person name="Skamnioti P."/>
            <person name="Sommer H."/>
            <person name="Stephens A."/>
            <person name="Takahara H."/>
            <person name="Thordal-Christensen H."/>
            <person name="Vigouroux M."/>
            <person name="Wessling R."/>
            <person name="Wicker T."/>
            <person name="Panstruga R."/>
        </authorList>
    </citation>
    <scope>NUCLEOTIDE SEQUENCE [LARGE SCALE GENOMIC DNA]</scope>
    <source>
        <strain evidence="2">DH14</strain>
    </source>
</reference>
<keyword evidence="1" id="KW-0732">Signal</keyword>
<gene>
    <name evidence="2" type="ORF">BGHDH14_bgh02774</name>
</gene>